<sequence length="167" mass="19029">MHKRSTLCIDSDDDAETASSKCFKSLNDDFDSHYGLYLSTVSGIPDEYNGRFLALDIEDILSAHSEELEESAQFNYMIDIPWLISKYPEKCRKKPLLIVTGVTGSEWSLFMQEALAFNNITVTKARLQISYGTHHTKMMLLKCRTGLRVVIHTANLIEQDWCQKTQG</sequence>
<evidence type="ECO:0000256" key="4">
    <source>
        <dbReference type="ARBA" id="ARBA00022763"/>
    </source>
</evidence>
<dbReference type="PANTHER" id="PTHR12415:SF0">
    <property type="entry name" value="TYROSYL-DNA PHOSPHODIESTERASE 1"/>
    <property type="match status" value="1"/>
</dbReference>
<evidence type="ECO:0000256" key="8">
    <source>
        <dbReference type="ARBA" id="ARBA00023242"/>
    </source>
</evidence>
<keyword evidence="4" id="KW-0227">DNA damage</keyword>
<reference evidence="13" key="1">
    <citation type="submission" date="2016-06" db="UniProtKB">
        <authorList>
            <consortium name="WormBaseParasite"/>
        </authorList>
    </citation>
    <scope>IDENTIFICATION</scope>
</reference>
<keyword evidence="12" id="KW-1185">Reference proteome</keyword>
<dbReference type="GO" id="GO:0003690">
    <property type="term" value="F:double-stranded DNA binding"/>
    <property type="evidence" value="ECO:0007669"/>
    <property type="project" value="TreeGrafter"/>
</dbReference>
<dbReference type="GO" id="GO:0017005">
    <property type="term" value="F:3'-tyrosyl-DNA phosphodiesterase activity"/>
    <property type="evidence" value="ECO:0007669"/>
    <property type="project" value="TreeGrafter"/>
</dbReference>
<evidence type="ECO:0000256" key="2">
    <source>
        <dbReference type="ARBA" id="ARBA00010205"/>
    </source>
</evidence>
<keyword evidence="6" id="KW-0269">Exonuclease</keyword>
<accession>A0A183I995</accession>
<evidence type="ECO:0000313" key="13">
    <source>
        <dbReference type="WBParaSite" id="SBAD_0000020101-mRNA-1"/>
    </source>
</evidence>
<reference evidence="11 12" key="2">
    <citation type="submission" date="2018-11" db="EMBL/GenBank/DDBJ databases">
        <authorList>
            <consortium name="Pathogen Informatics"/>
        </authorList>
    </citation>
    <scope>NUCLEOTIDE SEQUENCE [LARGE SCALE GENOMIC DNA]</scope>
</reference>
<dbReference type="GO" id="GO:0003697">
    <property type="term" value="F:single-stranded DNA binding"/>
    <property type="evidence" value="ECO:0007669"/>
    <property type="project" value="TreeGrafter"/>
</dbReference>
<evidence type="ECO:0000313" key="11">
    <source>
        <dbReference type="EMBL" id="VDO80532.1"/>
    </source>
</evidence>
<evidence type="ECO:0000313" key="12">
    <source>
        <dbReference type="Proteomes" id="UP000270296"/>
    </source>
</evidence>
<dbReference type="OrthoDB" id="47785at2759"/>
<dbReference type="SUPFAM" id="SSF56024">
    <property type="entry name" value="Phospholipase D/nuclease"/>
    <property type="match status" value="1"/>
</dbReference>
<dbReference type="AlphaFoldDB" id="A0A183I995"/>
<keyword evidence="3" id="KW-0540">Nuclease</keyword>
<dbReference type="GO" id="GO:0005634">
    <property type="term" value="C:nucleus"/>
    <property type="evidence" value="ECO:0007669"/>
    <property type="project" value="UniProtKB-SubCell"/>
</dbReference>
<gene>
    <name evidence="11" type="ORF">SBAD_LOCUS189</name>
</gene>
<dbReference type="Proteomes" id="UP000270296">
    <property type="component" value="Unassembled WGS sequence"/>
</dbReference>
<dbReference type="PANTHER" id="PTHR12415">
    <property type="entry name" value="TYROSYL-DNA PHOSPHODIESTERASE 1"/>
    <property type="match status" value="1"/>
</dbReference>
<dbReference type="Gene3D" id="3.30.870.10">
    <property type="entry name" value="Endonuclease Chain A"/>
    <property type="match status" value="1"/>
</dbReference>
<protein>
    <submittedName>
        <fullName evidence="13">Tyrosyl-DNA phosphodiesterase 1</fullName>
    </submittedName>
</protein>
<dbReference type="Pfam" id="PF06087">
    <property type="entry name" value="Tyr-DNA_phospho"/>
    <property type="match status" value="1"/>
</dbReference>
<comment type="similarity">
    <text evidence="2">Belongs to the tyrosyl-DNA phosphodiesterase family.</text>
</comment>
<keyword evidence="5" id="KW-0378">Hydrolase</keyword>
<feature type="binding site" evidence="10">
    <location>
        <position position="137"/>
    </location>
    <ligand>
        <name>substrate</name>
    </ligand>
</feature>
<keyword evidence="7" id="KW-0234">DNA repair</keyword>
<dbReference type="WBParaSite" id="SBAD_0000020101-mRNA-1">
    <property type="protein sequence ID" value="SBAD_0000020101-mRNA-1"/>
    <property type="gene ID" value="SBAD_0000020101"/>
</dbReference>
<feature type="active site" description="Nucleophile" evidence="9">
    <location>
        <position position="135"/>
    </location>
</feature>
<comment type="subcellular location">
    <subcellularLocation>
        <location evidence="1">Nucleus</location>
    </subcellularLocation>
</comment>
<dbReference type="EMBL" id="UZAM01000326">
    <property type="protein sequence ID" value="VDO80532.1"/>
    <property type="molecule type" value="Genomic_DNA"/>
</dbReference>
<evidence type="ECO:0000256" key="3">
    <source>
        <dbReference type="ARBA" id="ARBA00022722"/>
    </source>
</evidence>
<evidence type="ECO:0000256" key="6">
    <source>
        <dbReference type="ARBA" id="ARBA00022839"/>
    </source>
</evidence>
<evidence type="ECO:0000256" key="10">
    <source>
        <dbReference type="PIRSR" id="PIRSR610347-2"/>
    </source>
</evidence>
<evidence type="ECO:0000256" key="5">
    <source>
        <dbReference type="ARBA" id="ARBA00022801"/>
    </source>
</evidence>
<dbReference type="InterPro" id="IPR010347">
    <property type="entry name" value="Tdp1"/>
</dbReference>
<evidence type="ECO:0000256" key="9">
    <source>
        <dbReference type="PIRSR" id="PIRSR610347-1"/>
    </source>
</evidence>
<evidence type="ECO:0000256" key="1">
    <source>
        <dbReference type="ARBA" id="ARBA00004123"/>
    </source>
</evidence>
<dbReference type="GO" id="GO:0004527">
    <property type="term" value="F:exonuclease activity"/>
    <property type="evidence" value="ECO:0007669"/>
    <property type="project" value="UniProtKB-KW"/>
</dbReference>
<organism evidence="13">
    <name type="scientific">Soboliphyme baturini</name>
    <dbReference type="NCBI Taxonomy" id="241478"/>
    <lineage>
        <taxon>Eukaryota</taxon>
        <taxon>Metazoa</taxon>
        <taxon>Ecdysozoa</taxon>
        <taxon>Nematoda</taxon>
        <taxon>Enoplea</taxon>
        <taxon>Dorylaimia</taxon>
        <taxon>Dioctophymatida</taxon>
        <taxon>Dioctophymatoidea</taxon>
        <taxon>Soboliphymatidae</taxon>
        <taxon>Soboliphyme</taxon>
    </lineage>
</organism>
<keyword evidence="8" id="KW-0539">Nucleus</keyword>
<evidence type="ECO:0000256" key="7">
    <source>
        <dbReference type="ARBA" id="ARBA00023204"/>
    </source>
</evidence>
<name>A0A183I995_9BILA</name>
<proteinExistence type="inferred from homology"/>
<dbReference type="GO" id="GO:0006281">
    <property type="term" value="P:DNA repair"/>
    <property type="evidence" value="ECO:0007669"/>
    <property type="project" value="UniProtKB-KW"/>
</dbReference>